<feature type="region of interest" description="Disordered" evidence="1">
    <location>
        <begin position="20"/>
        <end position="50"/>
    </location>
</feature>
<name>A0ABV3X6J5_9FIRM</name>
<dbReference type="EMBL" id="JARVLH010000006">
    <property type="protein sequence ID" value="MEX5285828.1"/>
    <property type="molecule type" value="Genomic_DNA"/>
</dbReference>
<dbReference type="RefSeq" id="WP_368847554.1">
    <property type="nucleotide sequence ID" value="NZ_CP194411.1"/>
</dbReference>
<evidence type="ECO:0000256" key="1">
    <source>
        <dbReference type="SAM" id="MobiDB-lite"/>
    </source>
</evidence>
<comment type="caution">
    <text evidence="2">The sequence shown here is derived from an EMBL/GenBank/DDBJ whole genome shotgun (WGS) entry which is preliminary data.</text>
</comment>
<gene>
    <name evidence="2" type="ORF">QCO44_09315</name>
</gene>
<organism evidence="2 3">
    <name type="scientific">Selenomonas sputigena</name>
    <dbReference type="NCBI Taxonomy" id="69823"/>
    <lineage>
        <taxon>Bacteria</taxon>
        <taxon>Bacillati</taxon>
        <taxon>Bacillota</taxon>
        <taxon>Negativicutes</taxon>
        <taxon>Selenomonadales</taxon>
        <taxon>Selenomonadaceae</taxon>
        <taxon>Selenomonas</taxon>
    </lineage>
</organism>
<accession>A0ABV3X6J5</accession>
<evidence type="ECO:0000313" key="2">
    <source>
        <dbReference type="EMBL" id="MEX5285828.1"/>
    </source>
</evidence>
<sequence>MNEYVPCKRRDPTAWEAIGRIRREEKERRKREAQEKEREADEGRSRDARV</sequence>
<protein>
    <submittedName>
        <fullName evidence="2">Uncharacterized protein</fullName>
    </submittedName>
</protein>
<dbReference type="Proteomes" id="UP001559623">
    <property type="component" value="Unassembled WGS sequence"/>
</dbReference>
<evidence type="ECO:0000313" key="3">
    <source>
        <dbReference type="Proteomes" id="UP001559623"/>
    </source>
</evidence>
<keyword evidence="3" id="KW-1185">Reference proteome</keyword>
<proteinExistence type="predicted"/>
<reference evidence="2 3" key="1">
    <citation type="submission" date="2023-04" db="EMBL/GenBank/DDBJ databases">
        <title>Genome Sequence of Selenomonas sputigena ATCC 33150.</title>
        <authorList>
            <person name="Miller D.P."/>
            <person name="Anvari S."/>
            <person name="Polson S.W."/>
            <person name="Macdonald M."/>
            <person name="Mcdowell J.V."/>
        </authorList>
    </citation>
    <scope>NUCLEOTIDE SEQUENCE [LARGE SCALE GENOMIC DNA]</scope>
    <source>
        <strain evidence="2 3">ATCC 33150</strain>
    </source>
</reference>